<dbReference type="PRINTS" id="PR01438">
    <property type="entry name" value="UNVRSLSTRESS"/>
</dbReference>
<proteinExistence type="inferred from homology"/>
<dbReference type="PANTHER" id="PTHR46268:SF6">
    <property type="entry name" value="UNIVERSAL STRESS PROTEIN UP12"/>
    <property type="match status" value="1"/>
</dbReference>
<gene>
    <name evidence="4" type="ORF">DB32_001519</name>
</gene>
<dbReference type="RefSeq" id="WP_053231722.1">
    <property type="nucleotide sequence ID" value="NZ_CP011125.1"/>
</dbReference>
<name>A0A0F6YH30_9BACT</name>
<comment type="subcellular location">
    <subcellularLocation>
        <location evidence="2">Cytoplasm</location>
    </subcellularLocation>
</comment>
<accession>A0A0F6YH30</accession>
<evidence type="ECO:0000313" key="5">
    <source>
        <dbReference type="Proteomes" id="UP000034883"/>
    </source>
</evidence>
<dbReference type="GO" id="GO:0005737">
    <property type="term" value="C:cytoplasm"/>
    <property type="evidence" value="ECO:0007669"/>
    <property type="project" value="UniProtKB-SubCell"/>
</dbReference>
<evidence type="ECO:0000259" key="3">
    <source>
        <dbReference type="Pfam" id="PF00582"/>
    </source>
</evidence>
<dbReference type="Pfam" id="PF00582">
    <property type="entry name" value="Usp"/>
    <property type="match status" value="1"/>
</dbReference>
<keyword evidence="2" id="KW-0963">Cytoplasm</keyword>
<dbReference type="PANTHER" id="PTHR46268">
    <property type="entry name" value="STRESS RESPONSE PROTEIN NHAX"/>
    <property type="match status" value="1"/>
</dbReference>
<dbReference type="SUPFAM" id="SSF52402">
    <property type="entry name" value="Adenine nucleotide alpha hydrolases-like"/>
    <property type="match status" value="1"/>
</dbReference>
<dbReference type="EMBL" id="CP011125">
    <property type="protein sequence ID" value="AKF04370.1"/>
    <property type="molecule type" value="Genomic_DNA"/>
</dbReference>
<keyword evidence="5" id="KW-1185">Reference proteome</keyword>
<dbReference type="Proteomes" id="UP000034883">
    <property type="component" value="Chromosome"/>
</dbReference>
<evidence type="ECO:0000313" key="4">
    <source>
        <dbReference type="EMBL" id="AKF04370.1"/>
    </source>
</evidence>
<dbReference type="AlphaFoldDB" id="A0A0F6YH30"/>
<evidence type="ECO:0000256" key="1">
    <source>
        <dbReference type="ARBA" id="ARBA00008791"/>
    </source>
</evidence>
<dbReference type="OrthoDB" id="9788959at2"/>
<dbReference type="Gene3D" id="3.40.50.620">
    <property type="entry name" value="HUPs"/>
    <property type="match status" value="1"/>
</dbReference>
<comment type="similarity">
    <text evidence="1 2">Belongs to the universal stress protein A family.</text>
</comment>
<organism evidence="4 5">
    <name type="scientific">Sandaracinus amylolyticus</name>
    <dbReference type="NCBI Taxonomy" id="927083"/>
    <lineage>
        <taxon>Bacteria</taxon>
        <taxon>Pseudomonadati</taxon>
        <taxon>Myxococcota</taxon>
        <taxon>Polyangia</taxon>
        <taxon>Polyangiales</taxon>
        <taxon>Sandaracinaceae</taxon>
        <taxon>Sandaracinus</taxon>
    </lineage>
</organism>
<dbReference type="InterPro" id="IPR014729">
    <property type="entry name" value="Rossmann-like_a/b/a_fold"/>
</dbReference>
<feature type="domain" description="UspA" evidence="3">
    <location>
        <begin position="1"/>
        <end position="131"/>
    </location>
</feature>
<dbReference type="KEGG" id="samy:DB32_001519"/>
<evidence type="ECO:0000256" key="2">
    <source>
        <dbReference type="PIRNR" id="PIRNR006276"/>
    </source>
</evidence>
<sequence length="132" mass="14680">MYKHILAATDFSDLGDRALQKASELAIRLDAKLTFVHVMVSEESASPMYAQHEVRAHVKRLGERLPQHKDVQVELEVRVGDAPTEILAAAEAHDADLIVIATRGERGFAEWLLGSTAERVVRNARRDVLIVT</sequence>
<dbReference type="InterPro" id="IPR006015">
    <property type="entry name" value="Universal_stress_UspA"/>
</dbReference>
<dbReference type="STRING" id="927083.DB32_001519"/>
<dbReference type="CDD" id="cd00293">
    <property type="entry name" value="USP-like"/>
    <property type="match status" value="1"/>
</dbReference>
<dbReference type="InterPro" id="IPR006016">
    <property type="entry name" value="UspA"/>
</dbReference>
<reference evidence="4 5" key="1">
    <citation type="submission" date="2015-03" db="EMBL/GenBank/DDBJ databases">
        <title>Genome assembly of Sandaracinus amylolyticus DSM 53668.</title>
        <authorList>
            <person name="Sharma G."/>
            <person name="Subramanian S."/>
        </authorList>
    </citation>
    <scope>NUCLEOTIDE SEQUENCE [LARGE SCALE GENOMIC DNA]</scope>
    <source>
        <strain evidence="4 5">DSM 53668</strain>
    </source>
</reference>
<protein>
    <recommendedName>
        <fullName evidence="2">Universal stress protein</fullName>
    </recommendedName>
</protein>
<dbReference type="PIRSF" id="PIRSF006276">
    <property type="entry name" value="UspA"/>
    <property type="match status" value="1"/>
</dbReference>